<proteinExistence type="predicted"/>
<evidence type="ECO:0000313" key="4">
    <source>
        <dbReference type="EMBL" id="KAH9317772.1"/>
    </source>
</evidence>
<dbReference type="EMBL" id="JAHRHJ020000004">
    <property type="protein sequence ID" value="KAH9317772.1"/>
    <property type="molecule type" value="Genomic_DNA"/>
</dbReference>
<evidence type="ECO:0000256" key="2">
    <source>
        <dbReference type="ARBA" id="ARBA00022840"/>
    </source>
</evidence>
<dbReference type="SUPFAM" id="SSF100920">
    <property type="entry name" value="Heat shock protein 70kD (HSP70), peptide-binding domain"/>
    <property type="match status" value="1"/>
</dbReference>
<dbReference type="Pfam" id="PF00012">
    <property type="entry name" value="HSP70"/>
    <property type="match status" value="1"/>
</dbReference>
<feature type="region of interest" description="Disordered" evidence="3">
    <location>
        <begin position="121"/>
        <end position="141"/>
    </location>
</feature>
<feature type="non-terminal residue" evidence="4">
    <location>
        <position position="141"/>
    </location>
</feature>
<evidence type="ECO:0000256" key="3">
    <source>
        <dbReference type="SAM" id="MobiDB-lite"/>
    </source>
</evidence>
<feature type="non-terminal residue" evidence="4">
    <location>
        <position position="1"/>
    </location>
</feature>
<comment type="caution">
    <text evidence="4">The sequence shown here is derived from an EMBL/GenBank/DDBJ whole genome shotgun (WGS) entry which is preliminary data.</text>
</comment>
<evidence type="ECO:0008006" key="6">
    <source>
        <dbReference type="Google" id="ProtNLM"/>
    </source>
</evidence>
<dbReference type="GO" id="GO:0005524">
    <property type="term" value="F:ATP binding"/>
    <property type="evidence" value="ECO:0007669"/>
    <property type="project" value="UniProtKB-KW"/>
</dbReference>
<protein>
    <recommendedName>
        <fullName evidence="6">Heat shock protein 70</fullName>
    </recommendedName>
</protein>
<evidence type="ECO:0000256" key="1">
    <source>
        <dbReference type="ARBA" id="ARBA00022741"/>
    </source>
</evidence>
<dbReference type="InterPro" id="IPR013126">
    <property type="entry name" value="Hsp_70_fam"/>
</dbReference>
<dbReference type="PANTHER" id="PTHR19375">
    <property type="entry name" value="HEAT SHOCK PROTEIN 70KDA"/>
    <property type="match status" value="1"/>
</dbReference>
<accession>A0AA38G7F5</accession>
<sequence>DFFNGKELCYSIKPDEVFAYGVAVQAAILSGEANDKVQYLLLLDFSPLSLGLETSGGVIEVLILRTLPYPQKRADVNGIINVSNEDKTTGQKNKIRITNDKGELSMEEIEKSGNLNITMNRAQARGDEGSSGGGYRCGGGG</sequence>
<keyword evidence="1" id="KW-0547">Nucleotide-binding</keyword>
<dbReference type="GO" id="GO:0140662">
    <property type="term" value="F:ATP-dependent protein folding chaperone"/>
    <property type="evidence" value="ECO:0007669"/>
    <property type="project" value="InterPro"/>
</dbReference>
<dbReference type="InterPro" id="IPR029047">
    <property type="entry name" value="HSP70_peptide-bd_sf"/>
</dbReference>
<reference evidence="4 5" key="1">
    <citation type="journal article" date="2021" name="Nat. Plants">
        <title>The Taxus genome provides insights into paclitaxel biosynthesis.</title>
        <authorList>
            <person name="Xiong X."/>
            <person name="Gou J."/>
            <person name="Liao Q."/>
            <person name="Li Y."/>
            <person name="Zhou Q."/>
            <person name="Bi G."/>
            <person name="Li C."/>
            <person name="Du R."/>
            <person name="Wang X."/>
            <person name="Sun T."/>
            <person name="Guo L."/>
            <person name="Liang H."/>
            <person name="Lu P."/>
            <person name="Wu Y."/>
            <person name="Zhang Z."/>
            <person name="Ro D.K."/>
            <person name="Shang Y."/>
            <person name="Huang S."/>
            <person name="Yan J."/>
        </authorList>
    </citation>
    <scope>NUCLEOTIDE SEQUENCE [LARGE SCALE GENOMIC DNA]</scope>
    <source>
        <strain evidence="4">Ta-2019</strain>
    </source>
</reference>
<dbReference type="PRINTS" id="PR00301">
    <property type="entry name" value="HEATSHOCK70"/>
</dbReference>
<keyword evidence="2" id="KW-0067">ATP-binding</keyword>
<organism evidence="4 5">
    <name type="scientific">Taxus chinensis</name>
    <name type="common">Chinese yew</name>
    <name type="synonym">Taxus wallichiana var. chinensis</name>
    <dbReference type="NCBI Taxonomy" id="29808"/>
    <lineage>
        <taxon>Eukaryota</taxon>
        <taxon>Viridiplantae</taxon>
        <taxon>Streptophyta</taxon>
        <taxon>Embryophyta</taxon>
        <taxon>Tracheophyta</taxon>
        <taxon>Spermatophyta</taxon>
        <taxon>Pinopsida</taxon>
        <taxon>Pinidae</taxon>
        <taxon>Conifers II</taxon>
        <taxon>Cupressales</taxon>
        <taxon>Taxaceae</taxon>
        <taxon>Taxus</taxon>
    </lineage>
</organism>
<gene>
    <name evidence="4" type="ORF">KI387_019541</name>
</gene>
<dbReference type="Proteomes" id="UP000824469">
    <property type="component" value="Unassembled WGS sequence"/>
</dbReference>
<keyword evidence="5" id="KW-1185">Reference proteome</keyword>
<evidence type="ECO:0000313" key="5">
    <source>
        <dbReference type="Proteomes" id="UP000824469"/>
    </source>
</evidence>
<dbReference type="AlphaFoldDB" id="A0AA38G7F5"/>
<dbReference type="SMR" id="A0AA38G7F5"/>
<dbReference type="Gene3D" id="2.60.34.10">
    <property type="entry name" value="Substrate Binding Domain Of DNAk, Chain A, domain 1"/>
    <property type="match status" value="2"/>
</dbReference>
<name>A0AA38G7F5_TAXCH</name>
<feature type="compositionally biased region" description="Gly residues" evidence="3">
    <location>
        <begin position="129"/>
        <end position="141"/>
    </location>
</feature>